<dbReference type="FunFam" id="3.40.50.1100:FF:000005">
    <property type="entry name" value="Threonine dehydratase catabolic"/>
    <property type="match status" value="1"/>
</dbReference>
<organism evidence="6 7">
    <name type="scientific">Teratosphaeria nubilosa</name>
    <dbReference type="NCBI Taxonomy" id="161662"/>
    <lineage>
        <taxon>Eukaryota</taxon>
        <taxon>Fungi</taxon>
        <taxon>Dikarya</taxon>
        <taxon>Ascomycota</taxon>
        <taxon>Pezizomycotina</taxon>
        <taxon>Dothideomycetes</taxon>
        <taxon>Dothideomycetidae</taxon>
        <taxon>Mycosphaerellales</taxon>
        <taxon>Teratosphaeriaceae</taxon>
        <taxon>Teratosphaeria</taxon>
    </lineage>
</organism>
<dbReference type="PANTHER" id="PTHR43050:SF1">
    <property type="entry name" value="SERINE RACEMASE"/>
    <property type="match status" value="1"/>
</dbReference>
<reference evidence="6" key="1">
    <citation type="journal article" date="2020" name="Stud. Mycol.">
        <title>101 Dothideomycetes genomes: a test case for predicting lifestyles and emergence of pathogens.</title>
        <authorList>
            <person name="Haridas S."/>
            <person name="Albert R."/>
            <person name="Binder M."/>
            <person name="Bloem J."/>
            <person name="Labutti K."/>
            <person name="Salamov A."/>
            <person name="Andreopoulos B."/>
            <person name="Baker S."/>
            <person name="Barry K."/>
            <person name="Bills G."/>
            <person name="Bluhm B."/>
            <person name="Cannon C."/>
            <person name="Castanera R."/>
            <person name="Culley D."/>
            <person name="Daum C."/>
            <person name="Ezra D."/>
            <person name="Gonzalez J."/>
            <person name="Henrissat B."/>
            <person name="Kuo A."/>
            <person name="Liang C."/>
            <person name="Lipzen A."/>
            <person name="Lutzoni F."/>
            <person name="Magnuson J."/>
            <person name="Mondo S."/>
            <person name="Nolan M."/>
            <person name="Ohm R."/>
            <person name="Pangilinan J."/>
            <person name="Park H.-J."/>
            <person name="Ramirez L."/>
            <person name="Alfaro M."/>
            <person name="Sun H."/>
            <person name="Tritt A."/>
            <person name="Yoshinaga Y."/>
            <person name="Zwiers L.-H."/>
            <person name="Turgeon B."/>
            <person name="Goodwin S."/>
            <person name="Spatafora J."/>
            <person name="Crous P."/>
            <person name="Grigoriev I."/>
        </authorList>
    </citation>
    <scope>NUCLEOTIDE SEQUENCE</scope>
    <source>
        <strain evidence="6">CBS 116005</strain>
    </source>
</reference>
<dbReference type="OrthoDB" id="271064at2759"/>
<evidence type="ECO:0000256" key="4">
    <source>
        <dbReference type="ARBA" id="ARBA00023239"/>
    </source>
</evidence>
<dbReference type="Pfam" id="PF00291">
    <property type="entry name" value="PALP"/>
    <property type="match status" value="1"/>
</dbReference>
<comment type="similarity">
    <text evidence="2">Belongs to the serine/threonine dehydratase family.</text>
</comment>
<name>A0A6G1LJM2_9PEZI</name>
<feature type="domain" description="Tryptophan synthase beta chain-like PALP" evidence="5">
    <location>
        <begin position="72"/>
        <end position="359"/>
    </location>
</feature>
<dbReference type="GO" id="GO:0008721">
    <property type="term" value="F:D-serine ammonia-lyase activity"/>
    <property type="evidence" value="ECO:0007669"/>
    <property type="project" value="TreeGrafter"/>
</dbReference>
<dbReference type="SUPFAM" id="SSF53686">
    <property type="entry name" value="Tryptophan synthase beta subunit-like PLP-dependent enzymes"/>
    <property type="match status" value="1"/>
</dbReference>
<dbReference type="Gene3D" id="3.40.50.1100">
    <property type="match status" value="2"/>
</dbReference>
<evidence type="ECO:0000256" key="1">
    <source>
        <dbReference type="ARBA" id="ARBA00001933"/>
    </source>
</evidence>
<dbReference type="PANTHER" id="PTHR43050">
    <property type="entry name" value="SERINE / THREONINE RACEMASE FAMILY MEMBER"/>
    <property type="match status" value="1"/>
</dbReference>
<evidence type="ECO:0000313" key="7">
    <source>
        <dbReference type="Proteomes" id="UP000799436"/>
    </source>
</evidence>
<gene>
    <name evidence="6" type="ORF">EJ03DRAFT_265682</name>
</gene>
<dbReference type="GO" id="GO:0018114">
    <property type="term" value="F:threonine racemase activity"/>
    <property type="evidence" value="ECO:0007669"/>
    <property type="project" value="TreeGrafter"/>
</dbReference>
<keyword evidence="7" id="KW-1185">Reference proteome</keyword>
<evidence type="ECO:0000259" key="5">
    <source>
        <dbReference type="Pfam" id="PF00291"/>
    </source>
</evidence>
<dbReference type="InterPro" id="IPR036052">
    <property type="entry name" value="TrpB-like_PALP_sf"/>
</dbReference>
<evidence type="ECO:0000256" key="2">
    <source>
        <dbReference type="ARBA" id="ARBA00010869"/>
    </source>
</evidence>
<comment type="cofactor">
    <cofactor evidence="1">
        <name>pyridoxal 5'-phosphate</name>
        <dbReference type="ChEBI" id="CHEBI:597326"/>
    </cofactor>
</comment>
<dbReference type="GO" id="GO:0005524">
    <property type="term" value="F:ATP binding"/>
    <property type="evidence" value="ECO:0007669"/>
    <property type="project" value="TreeGrafter"/>
</dbReference>
<dbReference type="CDD" id="cd01562">
    <property type="entry name" value="Thr-dehyd"/>
    <property type="match status" value="1"/>
</dbReference>
<evidence type="ECO:0000313" key="6">
    <source>
        <dbReference type="EMBL" id="KAF2773075.1"/>
    </source>
</evidence>
<sequence>MTMANPANCPPLTRQSVQEARKRIYPYIYRTAVATCKTLDLLASTSQSDRLCKAGAHDLSEVSPYTEHDVAELRGYTAKPEIRLFFKCENQQRIGAFKARGAFHALGRLIDEQGLEEVRKKGVVTHSSGNHAQALALAAKSFDIPAHVVMPNISTPSKIAGTKQQGANVIFSGSTSDEREAVVADVIQETGATLVPPYDHPDIILGQGTQALEFEEQVEAFLAQDQDQSPGKKLDAVIAPIGGGGMLSGICTALQGTGIQVFGAEPSFQGANDAERGLKEGKRITKVSSLTIADGVRTPVGEIPWAVISDREKLAGVYSVTEEQIKAALRLLMERAKMFVEPTAALGLAVVLYNEEFRKVVEKQAGDKGWNVGVILSGGNTTMEALAKLFVKPEPTLERAEAKLGKDGERTAENVAG</sequence>
<evidence type="ECO:0000256" key="3">
    <source>
        <dbReference type="ARBA" id="ARBA00022898"/>
    </source>
</evidence>
<dbReference type="GO" id="GO:0000287">
    <property type="term" value="F:magnesium ion binding"/>
    <property type="evidence" value="ECO:0007669"/>
    <property type="project" value="TreeGrafter"/>
</dbReference>
<keyword evidence="4" id="KW-0456">Lyase</keyword>
<dbReference type="EMBL" id="ML995812">
    <property type="protein sequence ID" value="KAF2773075.1"/>
    <property type="molecule type" value="Genomic_DNA"/>
</dbReference>
<proteinExistence type="inferred from homology"/>
<accession>A0A6G1LJM2</accession>
<dbReference type="InterPro" id="IPR001926">
    <property type="entry name" value="TrpB-like_PALP"/>
</dbReference>
<dbReference type="GO" id="GO:0030378">
    <property type="term" value="F:serine racemase activity"/>
    <property type="evidence" value="ECO:0007669"/>
    <property type="project" value="TreeGrafter"/>
</dbReference>
<dbReference type="Proteomes" id="UP000799436">
    <property type="component" value="Unassembled WGS sequence"/>
</dbReference>
<dbReference type="AlphaFoldDB" id="A0A6G1LJM2"/>
<keyword evidence="3" id="KW-0663">Pyridoxal phosphate</keyword>
<dbReference type="GO" id="GO:0030170">
    <property type="term" value="F:pyridoxal phosphate binding"/>
    <property type="evidence" value="ECO:0007669"/>
    <property type="project" value="TreeGrafter"/>
</dbReference>
<protein>
    <submittedName>
        <fullName evidence="6">Tryptophan synthase beta subunit-like PLP-dependent enzyme</fullName>
    </submittedName>
</protein>
<dbReference type="GO" id="GO:0003941">
    <property type="term" value="F:L-serine ammonia-lyase activity"/>
    <property type="evidence" value="ECO:0007669"/>
    <property type="project" value="TreeGrafter"/>
</dbReference>